<keyword evidence="2" id="KW-1185">Reference proteome</keyword>
<proteinExistence type="predicted"/>
<dbReference type="GeneID" id="26040364"/>
<accession>A0A0R6CML2</accession>
<dbReference type="KEGG" id="vg:26040364"/>
<dbReference type="RefSeq" id="YP_009168421.1">
    <property type="nucleotide sequence ID" value="NC_027988.2"/>
</dbReference>
<dbReference type="EMBL" id="KP774835">
    <property type="protein sequence ID" value="AJT60742.1"/>
    <property type="molecule type" value="Genomic_DNA"/>
</dbReference>
<reference evidence="1 2" key="1">
    <citation type="journal article" date="2015" name="Genome Announc.">
        <title>Complete Genome Sequence of Citrobacter Phage CVT22 Isolated from the Gut of the Formosan Subterranean Termite, Coptotermes formosanus Shiraki.</title>
        <authorList>
            <person name="Tikhe C.V."/>
            <person name="Martin T.M."/>
            <person name="Gissendanner C.R."/>
            <person name="Husseneder C."/>
        </authorList>
    </citation>
    <scope>NUCLEOTIDE SEQUENCE [LARGE SCALE GENOMIC DNA]</scope>
</reference>
<name>A0A0R6CML2_9CAUD</name>
<evidence type="ECO:0000313" key="1">
    <source>
        <dbReference type="EMBL" id="AJT60742.1"/>
    </source>
</evidence>
<protein>
    <submittedName>
        <fullName evidence="1">Uncharacterized protein</fullName>
    </submittedName>
</protein>
<sequence>MIIRIKDTVKLKKNINFNFLDDRGEDTIDVIPAGTEGEVSNIIIIGDEKYIMFHPKDGSRIYAVSVDSVTK</sequence>
<dbReference type="Proteomes" id="UP000202282">
    <property type="component" value="Segment"/>
</dbReference>
<organism evidence="1 2">
    <name type="scientific">Citrobacter phage CVT22</name>
    <dbReference type="NCBI Taxonomy" id="1622234"/>
    <lineage>
        <taxon>Viruses</taxon>
        <taxon>Duplodnaviria</taxon>
        <taxon>Heunggongvirae</taxon>
        <taxon>Uroviricota</taxon>
        <taxon>Caudoviricetes</taxon>
        <taxon>Zobellviridae</taxon>
        <taxon>Citrovirus</taxon>
        <taxon>Citrovirus coptotermitis</taxon>
    </lineage>
</organism>
<evidence type="ECO:0000313" key="2">
    <source>
        <dbReference type="Proteomes" id="UP000202282"/>
    </source>
</evidence>